<gene>
    <name evidence="8" type="ORF">PBIL07802_LOCUS32459</name>
</gene>
<comment type="subcellular location">
    <subcellularLocation>
        <location evidence="1">Membrane</location>
        <topology evidence="1">Multi-pass membrane protein</topology>
    </subcellularLocation>
</comment>
<feature type="transmembrane region" description="Helical" evidence="6">
    <location>
        <begin position="609"/>
        <end position="633"/>
    </location>
</feature>
<keyword evidence="3 6" id="KW-1133">Transmembrane helix</keyword>
<dbReference type="Pfam" id="PF04547">
    <property type="entry name" value="Anoctamin"/>
    <property type="match status" value="1"/>
</dbReference>
<accession>A0A7S3GLB2</accession>
<evidence type="ECO:0000259" key="7">
    <source>
        <dbReference type="Pfam" id="PF04547"/>
    </source>
</evidence>
<dbReference type="InterPro" id="IPR049452">
    <property type="entry name" value="Anoctamin_TM"/>
</dbReference>
<feature type="region of interest" description="Disordered" evidence="5">
    <location>
        <begin position="749"/>
        <end position="781"/>
    </location>
</feature>
<feature type="transmembrane region" description="Helical" evidence="6">
    <location>
        <begin position="694"/>
        <end position="719"/>
    </location>
</feature>
<evidence type="ECO:0000256" key="3">
    <source>
        <dbReference type="ARBA" id="ARBA00022989"/>
    </source>
</evidence>
<dbReference type="PANTHER" id="PTHR12308:SF73">
    <property type="entry name" value="ANOCTAMIN"/>
    <property type="match status" value="1"/>
</dbReference>
<dbReference type="PANTHER" id="PTHR12308">
    <property type="entry name" value="ANOCTAMIN"/>
    <property type="match status" value="1"/>
</dbReference>
<feature type="compositionally biased region" description="Basic and acidic residues" evidence="5">
    <location>
        <begin position="538"/>
        <end position="549"/>
    </location>
</feature>
<organism evidence="8">
    <name type="scientific">Palpitomonas bilix</name>
    <dbReference type="NCBI Taxonomy" id="652834"/>
    <lineage>
        <taxon>Eukaryota</taxon>
        <taxon>Eukaryota incertae sedis</taxon>
    </lineage>
</organism>
<sequence length="843" mass="96559">MATSKKEARKDRVFVLLTASQLELEQEAEKVNLRKPLKIPRLVAEEYNLPEYANGKPFRSAYARISAPFTSARKSQFHISSLLSDCGDFVLHPSQCEHLYFGEGERQMLVYNMIQSRLSKELLNWEAFCTVFPLHIDESSMKIKRMRVDDIDGREQTRVDKAWLVRNWLKALAKRRAICSAVHPLRPPYEGVDMDLSKIRRYFGDSIAFYFAWLSCYTKFLSILSFFGILCFILGITLDRNGWDNTTMPLSDAVSLRSLPVDPLAVLTPLFAFSLLMWAACYIKYWQKREGVLAFRWGTFDLHVVERVRPKFKGVKVRNKLTLREELVYSSLKRGLKQALSVGVLGVMVVVVGIVFVQVIVFKLAGTLDTNGESDTFLQKYGSKFANAVITTLLSVVYRRIAIVLTTWENYQYQSEYDNALVMKAFTFNFVNSFTSCFYFAFIRGIFSSSSSSSVFILLQDDERMDGLATQVAMNILVKIAVNNAREILVPFFFSKIRARRLKREEKHKKEKEKKKENDEHRSEKEVKERMGGANIGGEKRRYGSKECREAEEDAKEEEETKKGECEVGDIESQPSIQQQHIRLAKTQANLSEYTNLTLLDDYIEVMLLYAYITFFGAAFPLAPVIVFIASYLELGVDAFKLCTEFRRPIVDRAGGIPSSWITILRIVTRCAVLVNVGIVVLITPNLLPNDMSVWMRLTIGFAMDHAMLIMMSICRMAVGDTPKWIRERKKLNAQIALECMVAEDEKDDRKKENEEWQNCRHGRNHGVKTEEKTAREGSNGEGTGWTAWLTAYMERRRMKTKKVVGWKRRKGGGREEKGGSMMIQLKSAAVHPSSSKRSQKVR</sequence>
<feature type="transmembrane region" description="Helical" evidence="6">
    <location>
        <begin position="385"/>
        <end position="405"/>
    </location>
</feature>
<feature type="region of interest" description="Disordered" evidence="5">
    <location>
        <begin position="505"/>
        <end position="572"/>
    </location>
</feature>
<reference evidence="8" key="1">
    <citation type="submission" date="2021-01" db="EMBL/GenBank/DDBJ databases">
        <authorList>
            <person name="Corre E."/>
            <person name="Pelletier E."/>
            <person name="Niang G."/>
            <person name="Scheremetjew M."/>
            <person name="Finn R."/>
            <person name="Kale V."/>
            <person name="Holt S."/>
            <person name="Cochrane G."/>
            <person name="Meng A."/>
            <person name="Brown T."/>
            <person name="Cohen L."/>
        </authorList>
    </citation>
    <scope>NUCLEOTIDE SEQUENCE</scope>
    <source>
        <strain evidence="8">NIES-2562</strain>
    </source>
</reference>
<proteinExistence type="predicted"/>
<dbReference type="InterPro" id="IPR007632">
    <property type="entry name" value="Anoctamin"/>
</dbReference>
<evidence type="ECO:0000256" key="4">
    <source>
        <dbReference type="ARBA" id="ARBA00023136"/>
    </source>
</evidence>
<feature type="compositionally biased region" description="Basic and acidic residues" evidence="5">
    <location>
        <begin position="749"/>
        <end position="759"/>
    </location>
</feature>
<feature type="transmembrane region" description="Helical" evidence="6">
    <location>
        <begin position="264"/>
        <end position="283"/>
    </location>
</feature>
<evidence type="ECO:0000256" key="6">
    <source>
        <dbReference type="SAM" id="Phobius"/>
    </source>
</evidence>
<evidence type="ECO:0000256" key="2">
    <source>
        <dbReference type="ARBA" id="ARBA00022692"/>
    </source>
</evidence>
<dbReference type="EMBL" id="HBIB01049233">
    <property type="protein sequence ID" value="CAE0270106.1"/>
    <property type="molecule type" value="Transcribed_RNA"/>
</dbReference>
<evidence type="ECO:0000256" key="1">
    <source>
        <dbReference type="ARBA" id="ARBA00004141"/>
    </source>
</evidence>
<feature type="compositionally biased region" description="Basic residues" evidence="5">
    <location>
        <begin position="801"/>
        <end position="812"/>
    </location>
</feature>
<name>A0A7S3GLB2_9EUKA</name>
<dbReference type="GO" id="GO:0005254">
    <property type="term" value="F:chloride channel activity"/>
    <property type="evidence" value="ECO:0007669"/>
    <property type="project" value="TreeGrafter"/>
</dbReference>
<dbReference type="GO" id="GO:0016020">
    <property type="term" value="C:membrane"/>
    <property type="evidence" value="ECO:0007669"/>
    <property type="project" value="UniProtKB-SubCell"/>
</dbReference>
<feature type="transmembrane region" description="Helical" evidence="6">
    <location>
        <begin position="339"/>
        <end position="365"/>
    </location>
</feature>
<dbReference type="AlphaFoldDB" id="A0A7S3GLB2"/>
<protein>
    <recommendedName>
        <fullName evidence="7">Anoctamin transmembrane domain-containing protein</fullName>
    </recommendedName>
</protein>
<evidence type="ECO:0000313" key="8">
    <source>
        <dbReference type="EMBL" id="CAE0270106.1"/>
    </source>
</evidence>
<keyword evidence="4 6" id="KW-0472">Membrane</keyword>
<feature type="transmembrane region" description="Helical" evidence="6">
    <location>
        <begin position="426"/>
        <end position="447"/>
    </location>
</feature>
<feature type="transmembrane region" description="Helical" evidence="6">
    <location>
        <begin position="207"/>
        <end position="238"/>
    </location>
</feature>
<feature type="compositionally biased region" description="Basic and acidic residues" evidence="5">
    <location>
        <begin position="514"/>
        <end position="531"/>
    </location>
</feature>
<feature type="domain" description="Anoctamin transmembrane" evidence="7">
    <location>
        <begin position="199"/>
        <end position="731"/>
    </location>
</feature>
<evidence type="ECO:0000256" key="5">
    <source>
        <dbReference type="SAM" id="MobiDB-lite"/>
    </source>
</evidence>
<feature type="region of interest" description="Disordered" evidence="5">
    <location>
        <begin position="801"/>
        <end position="843"/>
    </location>
</feature>
<keyword evidence="2 6" id="KW-0812">Transmembrane</keyword>